<dbReference type="EMBL" id="LSRX01000105">
    <property type="protein sequence ID" value="OLQ09015.1"/>
    <property type="molecule type" value="Genomic_DNA"/>
</dbReference>
<keyword evidence="5" id="KW-0966">Cell projection</keyword>
<evidence type="ECO:0000313" key="6">
    <source>
        <dbReference type="EMBL" id="OLQ09015.1"/>
    </source>
</evidence>
<evidence type="ECO:0000256" key="2">
    <source>
        <dbReference type="ARBA" id="ARBA00022490"/>
    </source>
</evidence>
<dbReference type="PANTHER" id="PTHR12968">
    <property type="entry name" value="B9 DOMAIN-CONTAINING"/>
    <property type="match status" value="1"/>
</dbReference>
<accession>A0A1Q9ENJ2</accession>
<keyword evidence="3" id="KW-0970">Cilium biogenesis/degradation</keyword>
<name>A0A1Q9ENJ2_SYMMI</name>
<gene>
    <name evidence="6" type="ORF">AK812_SmicGene7417</name>
</gene>
<protein>
    <submittedName>
        <fullName evidence="6">Uncharacterized protein</fullName>
    </submittedName>
</protein>
<proteinExistence type="predicted"/>
<keyword evidence="4" id="KW-0206">Cytoskeleton</keyword>
<dbReference type="OrthoDB" id="10263520at2759"/>
<dbReference type="AlphaFoldDB" id="A0A1Q9ENJ2"/>
<evidence type="ECO:0000313" key="7">
    <source>
        <dbReference type="Proteomes" id="UP000186817"/>
    </source>
</evidence>
<dbReference type="Proteomes" id="UP000186817">
    <property type="component" value="Unassembled WGS sequence"/>
</dbReference>
<dbReference type="GO" id="GO:0060271">
    <property type="term" value="P:cilium assembly"/>
    <property type="evidence" value="ECO:0007669"/>
    <property type="project" value="TreeGrafter"/>
</dbReference>
<organism evidence="6 7">
    <name type="scientific">Symbiodinium microadriaticum</name>
    <name type="common">Dinoflagellate</name>
    <name type="synonym">Zooxanthella microadriatica</name>
    <dbReference type="NCBI Taxonomy" id="2951"/>
    <lineage>
        <taxon>Eukaryota</taxon>
        <taxon>Sar</taxon>
        <taxon>Alveolata</taxon>
        <taxon>Dinophyceae</taxon>
        <taxon>Suessiales</taxon>
        <taxon>Symbiodiniaceae</taxon>
        <taxon>Symbiodinium</taxon>
    </lineage>
</organism>
<dbReference type="Pfam" id="PF07162">
    <property type="entry name" value="B9-C2"/>
    <property type="match status" value="1"/>
</dbReference>
<sequence length="203" mass="22749">MARRVLAESGFLEPLGPEALEQYSYFGEIVAFEPDGPTEIPSWGEAAALFRFSNPISLASVIWRPYYYATCEVSLPAHREWQVLPPAPGEVPSEFEAVPWSGERMCTQCASLSGAFTSKRAYVFNHPLELHLEHRQVELPAPADPVPPRLVMQVLRLDGWERHFLEGYTFVDLPRQPGVSEIRARLWAPLGGRAERLSAKFGG</sequence>
<keyword evidence="7" id="KW-1185">Reference proteome</keyword>
<dbReference type="PROSITE" id="PS51381">
    <property type="entry name" value="C2_B9"/>
    <property type="match status" value="1"/>
</dbReference>
<comment type="caution">
    <text evidence="6">The sequence shown here is derived from an EMBL/GenBank/DDBJ whole genome shotgun (WGS) entry which is preliminary data.</text>
</comment>
<evidence type="ECO:0000256" key="1">
    <source>
        <dbReference type="ARBA" id="ARBA00004120"/>
    </source>
</evidence>
<evidence type="ECO:0000256" key="4">
    <source>
        <dbReference type="ARBA" id="ARBA00023212"/>
    </source>
</evidence>
<reference evidence="6 7" key="1">
    <citation type="submission" date="2016-02" db="EMBL/GenBank/DDBJ databases">
        <title>Genome analysis of coral dinoflagellate symbionts highlights evolutionary adaptations to a symbiotic lifestyle.</title>
        <authorList>
            <person name="Aranda M."/>
            <person name="Li Y."/>
            <person name="Liew Y.J."/>
            <person name="Baumgarten S."/>
            <person name="Simakov O."/>
            <person name="Wilson M."/>
            <person name="Piel J."/>
            <person name="Ashoor H."/>
            <person name="Bougouffa S."/>
            <person name="Bajic V.B."/>
            <person name="Ryu T."/>
            <person name="Ravasi T."/>
            <person name="Bayer T."/>
            <person name="Micklem G."/>
            <person name="Kim H."/>
            <person name="Bhak J."/>
            <person name="Lajeunesse T.C."/>
            <person name="Voolstra C.R."/>
        </authorList>
    </citation>
    <scope>NUCLEOTIDE SEQUENCE [LARGE SCALE GENOMIC DNA]</scope>
    <source>
        <strain evidence="6 7">CCMP2467</strain>
    </source>
</reference>
<dbReference type="InterPro" id="IPR010796">
    <property type="entry name" value="C2_B9-type_dom"/>
</dbReference>
<comment type="subcellular location">
    <subcellularLocation>
        <location evidence="1">Cytoplasm</location>
        <location evidence="1">Cytoskeleton</location>
        <location evidence="1">Cilium basal body</location>
    </subcellularLocation>
</comment>
<keyword evidence="2" id="KW-0963">Cytoplasm</keyword>
<evidence type="ECO:0000256" key="3">
    <source>
        <dbReference type="ARBA" id="ARBA00022794"/>
    </source>
</evidence>
<evidence type="ECO:0000256" key="5">
    <source>
        <dbReference type="ARBA" id="ARBA00023273"/>
    </source>
</evidence>
<dbReference type="GO" id="GO:0036038">
    <property type="term" value="C:MKS complex"/>
    <property type="evidence" value="ECO:0007669"/>
    <property type="project" value="TreeGrafter"/>
</dbReference>